<keyword evidence="7" id="KW-0675">Receptor</keyword>
<evidence type="ECO:0000313" key="11">
    <source>
        <dbReference type="Proteomes" id="UP001153678"/>
    </source>
</evidence>
<proteinExistence type="predicted"/>
<keyword evidence="8" id="KW-0325">Glycoprotein</keyword>
<dbReference type="PANTHER" id="PTHR48052">
    <property type="entry name" value="UNNAMED PRODUCT"/>
    <property type="match status" value="1"/>
</dbReference>
<gene>
    <name evidence="10" type="ORF">FWILDA_LOCUS118</name>
</gene>
<evidence type="ECO:0000256" key="1">
    <source>
        <dbReference type="ARBA" id="ARBA00004236"/>
    </source>
</evidence>
<keyword evidence="11" id="KW-1185">Reference proteome</keyword>
<keyword evidence="6" id="KW-0472">Membrane</keyword>
<dbReference type="AlphaFoldDB" id="A0A9W4SBW0"/>
<evidence type="ECO:0000256" key="3">
    <source>
        <dbReference type="ARBA" id="ARBA00022692"/>
    </source>
</evidence>
<evidence type="ECO:0000256" key="7">
    <source>
        <dbReference type="ARBA" id="ARBA00023170"/>
    </source>
</evidence>
<comment type="subcellular location">
    <subcellularLocation>
        <location evidence="1">Cell membrane</location>
    </subcellularLocation>
    <subcellularLocation>
        <location evidence="9">Endomembrane system</location>
        <topology evidence="9">Single-pass membrane protein</topology>
    </subcellularLocation>
</comment>
<dbReference type="GO" id="GO:0005886">
    <property type="term" value="C:plasma membrane"/>
    <property type="evidence" value="ECO:0007669"/>
    <property type="project" value="UniProtKB-SubCell"/>
</dbReference>
<evidence type="ECO:0000256" key="6">
    <source>
        <dbReference type="ARBA" id="ARBA00023136"/>
    </source>
</evidence>
<evidence type="ECO:0000313" key="10">
    <source>
        <dbReference type="EMBL" id="CAI2161579.1"/>
    </source>
</evidence>
<dbReference type="SUPFAM" id="SSF52058">
    <property type="entry name" value="L domain-like"/>
    <property type="match status" value="1"/>
</dbReference>
<name>A0A9W4SBW0_9GLOM</name>
<protein>
    <submittedName>
        <fullName evidence="10">15251_t:CDS:1</fullName>
    </submittedName>
</protein>
<evidence type="ECO:0000256" key="5">
    <source>
        <dbReference type="ARBA" id="ARBA00022989"/>
    </source>
</evidence>
<dbReference type="Proteomes" id="UP001153678">
    <property type="component" value="Unassembled WGS sequence"/>
</dbReference>
<dbReference type="InterPro" id="IPR032675">
    <property type="entry name" value="LRR_dom_sf"/>
</dbReference>
<sequence length="449" mass="51090">MVKAQEFINKNYPDKTIKQLNISNKNLEGELGLSEFVNLEELDCSDNQLTNLKFADEKKITKLDIRDNYFTQKDLTFLSTFTNLESLKLGRKRVNPSFVLKTMLSHEDRHFNSFGGSLEPLKDMSKLKELSIINTDISEGLEHLPESLERIKCGTTIGREAAYQCSKICEELKNYALVQKEWEEKGFSYKQSKQWIDLGFTPNEKRLTPQEIQQQGITKSIENYNSISRLKNAGTTPQQYAERGKLIIDDFPNLKRIKSGGMGKQNMINELIISNCPQLEVVDVIYSFAMKELKIINCPNLKKLDCSRSKLTTLDLTNCLNLQAVDCFNNKLKEIKLPLQGGKLEELILNDNKFSAEQDLSFLKDSVNLKTLELGGQGTRGSFCGSLEPLKNMTNLKHLNIKNTNIDSGLEYLPSSLEEIKCYDGLNGKDAKTKKLEEELFFYGNNLKA</sequence>
<comment type="caution">
    <text evidence="10">The sequence shown here is derived from an EMBL/GenBank/DDBJ whole genome shotgun (WGS) entry which is preliminary data.</text>
</comment>
<keyword evidence="4" id="KW-0732">Signal</keyword>
<evidence type="ECO:0000256" key="4">
    <source>
        <dbReference type="ARBA" id="ARBA00022729"/>
    </source>
</evidence>
<dbReference type="PANTHER" id="PTHR48052:SF8">
    <property type="entry name" value="LRR RECEPTOR-LIKE SERINE_THREONINE-PROTEIN KINASE FLS2"/>
    <property type="match status" value="1"/>
</dbReference>
<organism evidence="10 11">
    <name type="scientific">Funneliformis geosporum</name>
    <dbReference type="NCBI Taxonomy" id="1117311"/>
    <lineage>
        <taxon>Eukaryota</taxon>
        <taxon>Fungi</taxon>
        <taxon>Fungi incertae sedis</taxon>
        <taxon>Mucoromycota</taxon>
        <taxon>Glomeromycotina</taxon>
        <taxon>Glomeromycetes</taxon>
        <taxon>Glomerales</taxon>
        <taxon>Glomeraceae</taxon>
        <taxon>Funneliformis</taxon>
    </lineage>
</organism>
<dbReference type="GO" id="GO:0012505">
    <property type="term" value="C:endomembrane system"/>
    <property type="evidence" value="ECO:0007669"/>
    <property type="project" value="UniProtKB-SubCell"/>
</dbReference>
<keyword evidence="2" id="KW-1003">Cell membrane</keyword>
<keyword evidence="5" id="KW-1133">Transmembrane helix</keyword>
<dbReference type="OrthoDB" id="2440685at2759"/>
<keyword evidence="3" id="KW-0812">Transmembrane</keyword>
<dbReference type="Gene3D" id="3.80.10.10">
    <property type="entry name" value="Ribonuclease Inhibitor"/>
    <property type="match status" value="2"/>
</dbReference>
<dbReference type="EMBL" id="CAMKVN010000008">
    <property type="protein sequence ID" value="CAI2161579.1"/>
    <property type="molecule type" value="Genomic_DNA"/>
</dbReference>
<accession>A0A9W4SBW0</accession>
<reference evidence="10" key="1">
    <citation type="submission" date="2022-08" db="EMBL/GenBank/DDBJ databases">
        <authorList>
            <person name="Kallberg Y."/>
            <person name="Tangrot J."/>
            <person name="Rosling A."/>
        </authorList>
    </citation>
    <scope>NUCLEOTIDE SEQUENCE</scope>
    <source>
        <strain evidence="10">Wild A</strain>
    </source>
</reference>
<evidence type="ECO:0000256" key="2">
    <source>
        <dbReference type="ARBA" id="ARBA00022475"/>
    </source>
</evidence>
<evidence type="ECO:0000256" key="8">
    <source>
        <dbReference type="ARBA" id="ARBA00023180"/>
    </source>
</evidence>
<evidence type="ECO:0000256" key="9">
    <source>
        <dbReference type="ARBA" id="ARBA00037847"/>
    </source>
</evidence>